<dbReference type="InterPro" id="IPR050313">
    <property type="entry name" value="Carb_Metab_HTH_regulators"/>
</dbReference>
<protein>
    <submittedName>
        <fullName evidence="6">DeoR/GlpR transcriptional regulator</fullName>
    </submittedName>
</protein>
<dbReference type="AlphaFoldDB" id="A0A939C1S5"/>
<dbReference type="SUPFAM" id="SSF46785">
    <property type="entry name" value="Winged helix' DNA-binding domain"/>
    <property type="match status" value="1"/>
</dbReference>
<keyword evidence="1" id="KW-0805">Transcription regulation</keyword>
<proteinExistence type="predicted"/>
<evidence type="ECO:0000256" key="4">
    <source>
        <dbReference type="SAM" id="MobiDB-lite"/>
    </source>
</evidence>
<feature type="domain" description="HTH deoR-type" evidence="5">
    <location>
        <begin position="20"/>
        <end position="75"/>
    </location>
</feature>
<reference evidence="6" key="1">
    <citation type="submission" date="2021-01" db="EMBL/GenBank/DDBJ databases">
        <title>KCTC 19127 draft genome.</title>
        <authorList>
            <person name="An D."/>
        </authorList>
    </citation>
    <scope>NUCLEOTIDE SEQUENCE</scope>
    <source>
        <strain evidence="6">KCTC 19127</strain>
    </source>
</reference>
<dbReference type="EMBL" id="JAERWL010000003">
    <property type="protein sequence ID" value="MBM9475306.1"/>
    <property type="molecule type" value="Genomic_DNA"/>
</dbReference>
<dbReference type="RefSeq" id="WP_205255466.1">
    <property type="nucleotide sequence ID" value="NZ_BAAAPV010000001.1"/>
</dbReference>
<dbReference type="InterPro" id="IPR014036">
    <property type="entry name" value="DeoR-like_C"/>
</dbReference>
<sequence length="278" mass="29151">MEDASRAARARPDEDDRRLPAGRKADLAAFVVERGQVTVAALAQHFGVSADTVRRDLDQLDADGVLIRTHGGALAPQALPRPDTTVDVRTRLRSDAKEIIGALAAGLVQDGQVVMMNAGTTVLSVVRHLEHHHDLILATNNLRIPAEVPPGVFHELYVFGGTVRLSAQDTTGPVSFPVAAGGEPMAVRADLAFVAVGGVSAGNGWSTSHLAEATMMREMAERARSVVVLADSSKFGRDLFARVGDLAVADVFVTDTAPTGDLARALADAGVRVVSPSG</sequence>
<keyword evidence="7" id="KW-1185">Reference proteome</keyword>
<evidence type="ECO:0000259" key="5">
    <source>
        <dbReference type="PROSITE" id="PS51000"/>
    </source>
</evidence>
<dbReference type="Pfam" id="PF08220">
    <property type="entry name" value="HTH_DeoR"/>
    <property type="match status" value="1"/>
</dbReference>
<dbReference type="Gene3D" id="1.10.10.10">
    <property type="entry name" value="Winged helix-like DNA-binding domain superfamily/Winged helix DNA-binding domain"/>
    <property type="match status" value="1"/>
</dbReference>
<dbReference type="InterPro" id="IPR037171">
    <property type="entry name" value="NagB/RpiA_transferase-like"/>
</dbReference>
<dbReference type="SMART" id="SM01134">
    <property type="entry name" value="DeoRC"/>
    <property type="match status" value="1"/>
</dbReference>
<dbReference type="Pfam" id="PF00455">
    <property type="entry name" value="DeoRC"/>
    <property type="match status" value="1"/>
</dbReference>
<dbReference type="InterPro" id="IPR001034">
    <property type="entry name" value="DeoR_HTH"/>
</dbReference>
<dbReference type="PANTHER" id="PTHR30363">
    <property type="entry name" value="HTH-TYPE TRANSCRIPTIONAL REGULATOR SRLR-RELATED"/>
    <property type="match status" value="1"/>
</dbReference>
<evidence type="ECO:0000256" key="2">
    <source>
        <dbReference type="ARBA" id="ARBA00023125"/>
    </source>
</evidence>
<dbReference type="Proteomes" id="UP000663801">
    <property type="component" value="Unassembled WGS sequence"/>
</dbReference>
<evidence type="ECO:0000313" key="7">
    <source>
        <dbReference type="Proteomes" id="UP000663801"/>
    </source>
</evidence>
<dbReference type="PRINTS" id="PR00037">
    <property type="entry name" value="HTHLACR"/>
</dbReference>
<dbReference type="PROSITE" id="PS00894">
    <property type="entry name" value="HTH_DEOR_1"/>
    <property type="match status" value="1"/>
</dbReference>
<evidence type="ECO:0000256" key="3">
    <source>
        <dbReference type="ARBA" id="ARBA00023163"/>
    </source>
</evidence>
<feature type="region of interest" description="Disordered" evidence="4">
    <location>
        <begin position="1"/>
        <end position="20"/>
    </location>
</feature>
<keyword evidence="2" id="KW-0238">DNA-binding</keyword>
<dbReference type="GO" id="GO:0003700">
    <property type="term" value="F:DNA-binding transcription factor activity"/>
    <property type="evidence" value="ECO:0007669"/>
    <property type="project" value="InterPro"/>
</dbReference>
<organism evidence="6 7">
    <name type="scientific">Nakamurella flavida</name>
    <dbReference type="NCBI Taxonomy" id="363630"/>
    <lineage>
        <taxon>Bacteria</taxon>
        <taxon>Bacillati</taxon>
        <taxon>Actinomycetota</taxon>
        <taxon>Actinomycetes</taxon>
        <taxon>Nakamurellales</taxon>
        <taxon>Nakamurellaceae</taxon>
        <taxon>Nakamurella</taxon>
    </lineage>
</organism>
<comment type="caution">
    <text evidence="6">The sequence shown here is derived from an EMBL/GenBank/DDBJ whole genome shotgun (WGS) entry which is preliminary data.</text>
</comment>
<dbReference type="InterPro" id="IPR036390">
    <property type="entry name" value="WH_DNA-bd_sf"/>
</dbReference>
<evidence type="ECO:0000256" key="1">
    <source>
        <dbReference type="ARBA" id="ARBA00023015"/>
    </source>
</evidence>
<accession>A0A939C1S5</accession>
<keyword evidence="3" id="KW-0804">Transcription</keyword>
<dbReference type="SMART" id="SM00420">
    <property type="entry name" value="HTH_DEOR"/>
    <property type="match status" value="1"/>
</dbReference>
<dbReference type="InterPro" id="IPR036388">
    <property type="entry name" value="WH-like_DNA-bd_sf"/>
</dbReference>
<dbReference type="PANTHER" id="PTHR30363:SF44">
    <property type="entry name" value="AGA OPERON TRANSCRIPTIONAL REPRESSOR-RELATED"/>
    <property type="match status" value="1"/>
</dbReference>
<evidence type="ECO:0000313" key="6">
    <source>
        <dbReference type="EMBL" id="MBM9475306.1"/>
    </source>
</evidence>
<dbReference type="Gene3D" id="3.40.50.1360">
    <property type="match status" value="1"/>
</dbReference>
<dbReference type="InterPro" id="IPR018356">
    <property type="entry name" value="Tscrpt_reg_HTH_DeoR_CS"/>
</dbReference>
<dbReference type="SUPFAM" id="SSF100950">
    <property type="entry name" value="NagB/RpiA/CoA transferase-like"/>
    <property type="match status" value="1"/>
</dbReference>
<dbReference type="GO" id="GO:0003677">
    <property type="term" value="F:DNA binding"/>
    <property type="evidence" value="ECO:0007669"/>
    <property type="project" value="UniProtKB-KW"/>
</dbReference>
<dbReference type="PROSITE" id="PS51000">
    <property type="entry name" value="HTH_DEOR_2"/>
    <property type="match status" value="1"/>
</dbReference>
<name>A0A939C1S5_9ACTN</name>
<gene>
    <name evidence="6" type="ORF">JL107_02495</name>
</gene>